<reference evidence="2" key="1">
    <citation type="journal article" date="2019" name="Int. J. Syst. Evol. Microbiol.">
        <title>The Global Catalogue of Microorganisms (GCM) 10K type strain sequencing project: providing services to taxonomists for standard genome sequencing and annotation.</title>
        <authorList>
            <consortium name="The Broad Institute Genomics Platform"/>
            <consortium name="The Broad Institute Genome Sequencing Center for Infectious Disease"/>
            <person name="Wu L."/>
            <person name="Ma J."/>
        </authorList>
    </citation>
    <scope>NUCLEOTIDE SEQUENCE [LARGE SCALE GENOMIC DNA]</scope>
    <source>
        <strain evidence="2">CGMCC 1.15475</strain>
    </source>
</reference>
<protein>
    <submittedName>
        <fullName evidence="1">DUF2971 domain-containing protein</fullName>
    </submittedName>
</protein>
<dbReference type="EMBL" id="JBHUFW010000012">
    <property type="protein sequence ID" value="MFD1864336.1"/>
    <property type="molecule type" value="Genomic_DNA"/>
</dbReference>
<name>A0ABW4QLB9_9BACL</name>
<dbReference type="Proteomes" id="UP001597273">
    <property type="component" value="Unassembled WGS sequence"/>
</dbReference>
<organism evidence="1 2">
    <name type="scientific">Planococcus chinensis</name>
    <dbReference type="NCBI Taxonomy" id="272917"/>
    <lineage>
        <taxon>Bacteria</taxon>
        <taxon>Bacillati</taxon>
        <taxon>Bacillota</taxon>
        <taxon>Bacilli</taxon>
        <taxon>Bacillales</taxon>
        <taxon>Caryophanaceae</taxon>
        <taxon>Planococcus</taxon>
    </lineage>
</organism>
<evidence type="ECO:0000313" key="1">
    <source>
        <dbReference type="EMBL" id="MFD1864336.1"/>
    </source>
</evidence>
<dbReference type="RefSeq" id="WP_204892885.1">
    <property type="nucleotide sequence ID" value="NZ_JBHUFW010000012.1"/>
</dbReference>
<dbReference type="Pfam" id="PF11185">
    <property type="entry name" value="DUF2971"/>
    <property type="match status" value="1"/>
</dbReference>
<proteinExistence type="predicted"/>
<sequence length="304" mass="34995">MKKTELAKALEAQFRNEIEKQIQKTDEYKQTLYHYTGIHSLMGMVETNNLWMSKGTFLNDSSELFYFRDVLKAVLGKMDIPHDKERWHRFIGELEKAMARFLSEIEDGGFEVYVFSLSYSPDSLALWYNYAKGEGYNLGFTREELLSGIQRSPAGGALLHGLVEYSRQKQELILMGLLLGTFQLLDEFAWQEAEGMLEKHFFTVVATCAIFFKDPTFASEEEYRIAMIHHLDEAPANVSFRAQNGVIIPYIAVDFKERLPISHVTIGPKNNIDIAKRGMEQYLKTKGYELKDLIIKKSVAALRY</sequence>
<evidence type="ECO:0000313" key="2">
    <source>
        <dbReference type="Proteomes" id="UP001597273"/>
    </source>
</evidence>
<dbReference type="InterPro" id="IPR021352">
    <property type="entry name" value="DUF2971"/>
</dbReference>
<gene>
    <name evidence="1" type="ORF">ACFSDB_15650</name>
</gene>
<keyword evidence="2" id="KW-1185">Reference proteome</keyword>
<accession>A0ABW4QLB9</accession>
<comment type="caution">
    <text evidence="1">The sequence shown here is derived from an EMBL/GenBank/DDBJ whole genome shotgun (WGS) entry which is preliminary data.</text>
</comment>